<name>A0A9E7JHA9_9LILI</name>
<gene>
    <name evidence="1" type="ORF">MUK42_00250</name>
</gene>
<dbReference type="EMBL" id="CP097503">
    <property type="protein sequence ID" value="URD81148.1"/>
    <property type="molecule type" value="Genomic_DNA"/>
</dbReference>
<dbReference type="PANTHER" id="PTHR47592">
    <property type="entry name" value="PBF68 PROTEIN"/>
    <property type="match status" value="1"/>
</dbReference>
<evidence type="ECO:0000313" key="2">
    <source>
        <dbReference type="Proteomes" id="UP001055439"/>
    </source>
</evidence>
<evidence type="ECO:0008006" key="3">
    <source>
        <dbReference type="Google" id="ProtNLM"/>
    </source>
</evidence>
<protein>
    <recommendedName>
        <fullName evidence="3">UBN2_2 domain-containing protein</fullName>
    </recommendedName>
</protein>
<proteinExistence type="predicted"/>
<dbReference type="PANTHER" id="PTHR47592:SF31">
    <property type="entry name" value="ZINC FINGER, CCHC-TYPE-RELATED"/>
    <property type="match status" value="1"/>
</dbReference>
<keyword evidence="2" id="KW-1185">Reference proteome</keyword>
<dbReference type="Pfam" id="PF14223">
    <property type="entry name" value="Retrotran_gag_2"/>
    <property type="match status" value="1"/>
</dbReference>
<organism evidence="1 2">
    <name type="scientific">Musa troglodytarum</name>
    <name type="common">fe'i banana</name>
    <dbReference type="NCBI Taxonomy" id="320322"/>
    <lineage>
        <taxon>Eukaryota</taxon>
        <taxon>Viridiplantae</taxon>
        <taxon>Streptophyta</taxon>
        <taxon>Embryophyta</taxon>
        <taxon>Tracheophyta</taxon>
        <taxon>Spermatophyta</taxon>
        <taxon>Magnoliopsida</taxon>
        <taxon>Liliopsida</taxon>
        <taxon>Zingiberales</taxon>
        <taxon>Musaceae</taxon>
        <taxon>Musa</taxon>
    </lineage>
</organism>
<dbReference type="OrthoDB" id="658619at2759"/>
<dbReference type="Proteomes" id="UP001055439">
    <property type="component" value="Chromosome 10"/>
</dbReference>
<dbReference type="AlphaFoldDB" id="A0A9E7JHA9"/>
<sequence>MKFMLTTLKIFYVFDQNLQPIPNPTDNDTDEVKAERKKRNEDEVMYRGHILNTLSNQLYDLYAMEPSAKAIWNDLEFKYQAEEEGTKKFLISKYFDYKFVDDKPILAQVHELQVIVNQLKAKKI</sequence>
<accession>A0A9E7JHA9</accession>
<reference evidence="1" key="1">
    <citation type="submission" date="2022-05" db="EMBL/GenBank/DDBJ databases">
        <title>The Musa troglodytarum L. genome provides insights into the mechanism of non-climacteric behaviour and enrichment of carotenoids.</title>
        <authorList>
            <person name="Wang J."/>
        </authorList>
    </citation>
    <scope>NUCLEOTIDE SEQUENCE</scope>
    <source>
        <tissue evidence="1">Leaf</tissue>
    </source>
</reference>
<evidence type="ECO:0000313" key="1">
    <source>
        <dbReference type="EMBL" id="URD81148.1"/>
    </source>
</evidence>